<keyword evidence="1 2" id="KW-0129">CBS domain</keyword>
<gene>
    <name evidence="5" type="ORF">FB473_001405</name>
</gene>
<evidence type="ECO:0000259" key="4">
    <source>
        <dbReference type="PROSITE" id="PS51671"/>
    </source>
</evidence>
<dbReference type="SUPFAM" id="SSF55021">
    <property type="entry name" value="ACT-like"/>
    <property type="match status" value="1"/>
</dbReference>
<sequence length="213" mass="23167">MFVKWRMTSNPFTIGPDATVPEAIELMTTHKVRKLPVLSGGRLVGIVSQSDVDRASPSVATSFSAGEVAYIFSKLKVSKVMTRDPLTIGPDALLEEAAVIMRDNKIEMLPVMDGDRLVGVITESDLLEAFIDLNGARDRGTRLAIEADDQPGVLARLATITGANATNITHVLVYRSHLDRSLVLLGVNTLNTDDLERQLAASGFTVRYRTTTQ</sequence>
<dbReference type="PROSITE" id="PS51371">
    <property type="entry name" value="CBS"/>
    <property type="match status" value="2"/>
</dbReference>
<dbReference type="SUPFAM" id="SSF54631">
    <property type="entry name" value="CBS-domain pair"/>
    <property type="match status" value="1"/>
</dbReference>
<dbReference type="InterPro" id="IPR000644">
    <property type="entry name" value="CBS_dom"/>
</dbReference>
<feature type="domain" description="CBS" evidence="3">
    <location>
        <begin position="81"/>
        <end position="139"/>
    </location>
</feature>
<evidence type="ECO:0000313" key="6">
    <source>
        <dbReference type="Proteomes" id="UP000749311"/>
    </source>
</evidence>
<dbReference type="InterPro" id="IPR046342">
    <property type="entry name" value="CBS_dom_sf"/>
</dbReference>
<dbReference type="InterPro" id="IPR051257">
    <property type="entry name" value="Diverse_CBS-Domain"/>
</dbReference>
<organism evidence="5 6">
    <name type="scientific">Brooklawnia cerclae</name>
    <dbReference type="NCBI Taxonomy" id="349934"/>
    <lineage>
        <taxon>Bacteria</taxon>
        <taxon>Bacillati</taxon>
        <taxon>Actinomycetota</taxon>
        <taxon>Actinomycetes</taxon>
        <taxon>Propionibacteriales</taxon>
        <taxon>Propionibacteriaceae</taxon>
        <taxon>Brooklawnia</taxon>
    </lineage>
</organism>
<dbReference type="Gene3D" id="3.10.580.10">
    <property type="entry name" value="CBS-domain"/>
    <property type="match status" value="2"/>
</dbReference>
<dbReference type="InterPro" id="IPR002912">
    <property type="entry name" value="ACT_dom"/>
</dbReference>
<evidence type="ECO:0000256" key="2">
    <source>
        <dbReference type="PROSITE-ProRule" id="PRU00703"/>
    </source>
</evidence>
<dbReference type="PROSITE" id="PS51671">
    <property type="entry name" value="ACT"/>
    <property type="match status" value="1"/>
</dbReference>
<dbReference type="Proteomes" id="UP000749311">
    <property type="component" value="Unassembled WGS sequence"/>
</dbReference>
<comment type="caution">
    <text evidence="5">The sequence shown here is derived from an EMBL/GenBank/DDBJ whole genome shotgun (WGS) entry which is preliminary data.</text>
</comment>
<reference evidence="5 6" key="1">
    <citation type="submission" date="2020-02" db="EMBL/GenBank/DDBJ databases">
        <title>Sequencing the genomes of 1000 actinobacteria strains.</title>
        <authorList>
            <person name="Klenk H.-P."/>
        </authorList>
    </citation>
    <scope>NUCLEOTIDE SEQUENCE [LARGE SCALE GENOMIC DNA]</scope>
    <source>
        <strain evidence="5 6">DSM 19609</strain>
    </source>
</reference>
<name>A0ABX0SI71_9ACTN</name>
<dbReference type="SMART" id="SM00116">
    <property type="entry name" value="CBS"/>
    <property type="match status" value="2"/>
</dbReference>
<dbReference type="RefSeq" id="WP_167165939.1">
    <property type="nucleotide sequence ID" value="NZ_BAAAOO010000015.1"/>
</dbReference>
<protein>
    <submittedName>
        <fullName evidence="5">Acetoin utilization protein AcuB</fullName>
    </submittedName>
</protein>
<keyword evidence="6" id="KW-1185">Reference proteome</keyword>
<evidence type="ECO:0000256" key="1">
    <source>
        <dbReference type="ARBA" id="ARBA00023122"/>
    </source>
</evidence>
<dbReference type="InterPro" id="IPR045865">
    <property type="entry name" value="ACT-like_dom_sf"/>
</dbReference>
<feature type="domain" description="CBS" evidence="3">
    <location>
        <begin position="7"/>
        <end position="62"/>
    </location>
</feature>
<dbReference type="EMBL" id="JAAMOZ010000001">
    <property type="protein sequence ID" value="NIH56760.1"/>
    <property type="molecule type" value="Genomic_DNA"/>
</dbReference>
<dbReference type="PANTHER" id="PTHR43080">
    <property type="entry name" value="CBS DOMAIN-CONTAINING PROTEIN CBSX3, MITOCHONDRIAL"/>
    <property type="match status" value="1"/>
</dbReference>
<evidence type="ECO:0000259" key="3">
    <source>
        <dbReference type="PROSITE" id="PS51371"/>
    </source>
</evidence>
<proteinExistence type="predicted"/>
<dbReference type="PANTHER" id="PTHR43080:SF26">
    <property type="entry name" value="REGULATORY PROTEIN"/>
    <property type="match status" value="1"/>
</dbReference>
<evidence type="ECO:0000313" key="5">
    <source>
        <dbReference type="EMBL" id="NIH56760.1"/>
    </source>
</evidence>
<accession>A0ABX0SI71</accession>
<dbReference type="CDD" id="cd04584">
    <property type="entry name" value="CBS_pair_AcuB_like"/>
    <property type="match status" value="1"/>
</dbReference>
<dbReference type="Pfam" id="PF00571">
    <property type="entry name" value="CBS"/>
    <property type="match status" value="2"/>
</dbReference>
<feature type="domain" description="ACT" evidence="4">
    <location>
        <begin position="142"/>
        <end position="213"/>
    </location>
</feature>
<dbReference type="Gene3D" id="3.30.70.260">
    <property type="match status" value="1"/>
</dbReference>